<sequence>GASNTCNRHNIWRERMFH</sequence>
<dbReference type="AlphaFoldDB" id="A0AAD8YET6"/>
<protein>
    <submittedName>
        <fullName evidence="1">Uncharacterized protein</fullName>
    </submittedName>
</protein>
<name>A0AAD8YET6_9STRA</name>
<evidence type="ECO:0000313" key="2">
    <source>
        <dbReference type="Proteomes" id="UP001224775"/>
    </source>
</evidence>
<gene>
    <name evidence="1" type="ORF">QTG54_004678</name>
</gene>
<feature type="non-terminal residue" evidence="1">
    <location>
        <position position="1"/>
    </location>
</feature>
<comment type="caution">
    <text evidence="1">The sequence shown here is derived from an EMBL/GenBank/DDBJ whole genome shotgun (WGS) entry which is preliminary data.</text>
</comment>
<dbReference type="EMBL" id="JATAAI010000007">
    <property type="protein sequence ID" value="KAK1744145.1"/>
    <property type="molecule type" value="Genomic_DNA"/>
</dbReference>
<evidence type="ECO:0000313" key="1">
    <source>
        <dbReference type="EMBL" id="KAK1744145.1"/>
    </source>
</evidence>
<accession>A0AAD8YET6</accession>
<keyword evidence="2" id="KW-1185">Reference proteome</keyword>
<reference evidence="1" key="1">
    <citation type="submission" date="2023-06" db="EMBL/GenBank/DDBJ databases">
        <title>Survivors Of The Sea: Transcriptome response of Skeletonema marinoi to long-term dormancy.</title>
        <authorList>
            <person name="Pinder M.I.M."/>
            <person name="Kourtchenko O."/>
            <person name="Robertson E.K."/>
            <person name="Larsson T."/>
            <person name="Maumus F."/>
            <person name="Osuna-Cruz C.M."/>
            <person name="Vancaester E."/>
            <person name="Stenow R."/>
            <person name="Vandepoele K."/>
            <person name="Ploug H."/>
            <person name="Bruchert V."/>
            <person name="Godhe A."/>
            <person name="Topel M."/>
        </authorList>
    </citation>
    <scope>NUCLEOTIDE SEQUENCE</scope>
    <source>
        <strain evidence="1">R05AC</strain>
    </source>
</reference>
<dbReference type="Proteomes" id="UP001224775">
    <property type="component" value="Unassembled WGS sequence"/>
</dbReference>
<proteinExistence type="predicted"/>
<organism evidence="1 2">
    <name type="scientific">Skeletonema marinoi</name>
    <dbReference type="NCBI Taxonomy" id="267567"/>
    <lineage>
        <taxon>Eukaryota</taxon>
        <taxon>Sar</taxon>
        <taxon>Stramenopiles</taxon>
        <taxon>Ochrophyta</taxon>
        <taxon>Bacillariophyta</taxon>
        <taxon>Coscinodiscophyceae</taxon>
        <taxon>Thalassiosirophycidae</taxon>
        <taxon>Thalassiosirales</taxon>
        <taxon>Skeletonemataceae</taxon>
        <taxon>Skeletonema</taxon>
        <taxon>Skeletonema marinoi-dohrnii complex</taxon>
    </lineage>
</organism>